<organism evidence="5 6">
    <name type="scientific">Glutamicibacter arilaitensis</name>
    <dbReference type="NCBI Taxonomy" id="256701"/>
    <lineage>
        <taxon>Bacteria</taxon>
        <taxon>Bacillati</taxon>
        <taxon>Actinomycetota</taxon>
        <taxon>Actinomycetes</taxon>
        <taxon>Micrococcales</taxon>
        <taxon>Micrococcaceae</taxon>
        <taxon>Glutamicibacter</taxon>
    </lineage>
</organism>
<keyword evidence="4" id="KW-0560">Oxidoreductase</keyword>
<dbReference type="Proteomes" id="UP000297638">
    <property type="component" value="Unassembled WGS sequence"/>
</dbReference>
<evidence type="ECO:0000256" key="2">
    <source>
        <dbReference type="ARBA" id="ARBA00022630"/>
    </source>
</evidence>
<gene>
    <name evidence="5" type="ORF">EXY26_01775</name>
</gene>
<comment type="similarity">
    <text evidence="1">Belongs to the FAD-binding monooxygenase family.</text>
</comment>
<dbReference type="PANTHER" id="PTHR42877:SF4">
    <property type="entry name" value="FAD_NAD(P)-BINDING DOMAIN-CONTAINING PROTEIN-RELATED"/>
    <property type="match status" value="1"/>
</dbReference>
<proteinExistence type="inferred from homology"/>
<dbReference type="InterPro" id="IPR051209">
    <property type="entry name" value="FAD-bind_Monooxygenase_sf"/>
</dbReference>
<keyword evidence="2" id="KW-0285">Flavoprotein</keyword>
<dbReference type="Gene3D" id="3.50.50.60">
    <property type="entry name" value="FAD/NAD(P)-binding domain"/>
    <property type="match status" value="2"/>
</dbReference>
<dbReference type="Pfam" id="PF00743">
    <property type="entry name" value="FMO-like"/>
    <property type="match status" value="1"/>
</dbReference>
<evidence type="ECO:0000256" key="1">
    <source>
        <dbReference type="ARBA" id="ARBA00010139"/>
    </source>
</evidence>
<reference evidence="5 6" key="1">
    <citation type="submission" date="2019-03" db="EMBL/GenBank/DDBJ databases">
        <title>Glutamicibacter sp. LJH19 genome.</title>
        <authorList>
            <person name="Sinai Borker S."/>
            <person name="Kumar R."/>
        </authorList>
    </citation>
    <scope>NUCLEOTIDE SEQUENCE [LARGE SCALE GENOMIC DNA]</scope>
    <source>
        <strain evidence="5 6">LJH19</strain>
    </source>
</reference>
<comment type="caution">
    <text evidence="5">The sequence shown here is derived from an EMBL/GenBank/DDBJ whole genome shotgun (WGS) entry which is preliminary data.</text>
</comment>
<dbReference type="PANTHER" id="PTHR42877">
    <property type="entry name" value="L-ORNITHINE N(5)-MONOOXYGENASE-RELATED"/>
    <property type="match status" value="1"/>
</dbReference>
<dbReference type="AlphaFoldDB" id="A0A4Y8TUI7"/>
<dbReference type="GO" id="GO:0050660">
    <property type="term" value="F:flavin adenine dinucleotide binding"/>
    <property type="evidence" value="ECO:0007669"/>
    <property type="project" value="InterPro"/>
</dbReference>
<sequence length="660" mass="73158">MSENSIDTLEIAVDDLFWQECYEPITENDEQLAQLVDQADLPALLAALAAATGNTKILAEELRPPLTPVDTKNHPHGGMSAEAVEKAKAVALSGLIALRDQQITATPRLDAEAAEDILGFLSNGHSEWNNMLKHELGLTPENSGAPTWCYEDVVPAGRTFKALIVGSGVAGIAAAHRFAQAGVPFEIIEASDRLGGTWQKNKYPGVRLDTPTFGYSYSFAQKADWPHQFAQGEEVRSYLQTVAEKAGLSQKIEYGAKLISATWDEAAGVWETAISKQGQETEVRHFNAVISASGQLDIPNVPEFPGQGKFTGIQMHSQEWDVNVDWRGKKVAVIGTGASAYQIVPAIYEEVAELVVFQRNAPWMLPAPTYHAEVSDTFAWLVRKVPCYAQWFRLWTTVLGIQGRFHTVRAEENWSQAPLSVSHKNHQVREELIGMLSKQFAGHPELLKHAIPSYPPGAKRMLRDNGVWAKALTAEHATLEVSPISEFTENGIVTADGTNHEVDIVIYATGFKPSDYLDGIEIVGREGTRIHDYWQGDARAHNGVTVPGFPNFFMVYGPNVGGVVAGSLHFMLERASEYALKAVHEVLKRDAKALDVTQAALDRFTAWVDAENRQMAWGQPYVRTWYQNRKGRVSQVWPFTNIEYWEATENVLADEYEFLN</sequence>
<protein>
    <submittedName>
        <fullName evidence="5">NAD(P)/FAD-dependent oxidoreductase</fullName>
    </submittedName>
</protein>
<dbReference type="EMBL" id="SPDS01000001">
    <property type="protein sequence ID" value="TFH55836.1"/>
    <property type="molecule type" value="Genomic_DNA"/>
</dbReference>
<dbReference type="InterPro" id="IPR036188">
    <property type="entry name" value="FAD/NAD-bd_sf"/>
</dbReference>
<dbReference type="GO" id="GO:0050661">
    <property type="term" value="F:NADP binding"/>
    <property type="evidence" value="ECO:0007669"/>
    <property type="project" value="InterPro"/>
</dbReference>
<dbReference type="SUPFAM" id="SSF51905">
    <property type="entry name" value="FAD/NAD(P)-binding domain"/>
    <property type="match status" value="1"/>
</dbReference>
<name>A0A4Y8TUI7_9MICC</name>
<evidence type="ECO:0000313" key="5">
    <source>
        <dbReference type="EMBL" id="TFH55836.1"/>
    </source>
</evidence>
<evidence type="ECO:0000256" key="3">
    <source>
        <dbReference type="ARBA" id="ARBA00022827"/>
    </source>
</evidence>
<dbReference type="InterPro" id="IPR020946">
    <property type="entry name" value="Flavin_mOase-like"/>
</dbReference>
<evidence type="ECO:0000256" key="4">
    <source>
        <dbReference type="ARBA" id="ARBA00023002"/>
    </source>
</evidence>
<dbReference type="RefSeq" id="WP_134779140.1">
    <property type="nucleotide sequence ID" value="NZ_SPDS01000001.1"/>
</dbReference>
<accession>A0A4Y8TUI7</accession>
<keyword evidence="3" id="KW-0274">FAD</keyword>
<dbReference type="GO" id="GO:0004499">
    <property type="term" value="F:N,N-dimethylaniline monooxygenase activity"/>
    <property type="evidence" value="ECO:0007669"/>
    <property type="project" value="InterPro"/>
</dbReference>
<evidence type="ECO:0000313" key="6">
    <source>
        <dbReference type="Proteomes" id="UP000297638"/>
    </source>
</evidence>